<dbReference type="PROSITE" id="PS51257">
    <property type="entry name" value="PROKAR_LIPOPROTEIN"/>
    <property type="match status" value="1"/>
</dbReference>
<keyword evidence="5" id="KW-0449">Lipoprotein</keyword>
<keyword evidence="1" id="KW-0677">Repeat</keyword>
<sequence length="383" mass="43273">MRRILLPLVLLILLSACSSVRPPVLGSELFQDQWYGPRPALISAEQVLATSPAMEQFLEQEVLPRSKKTELRLALFQAISQNNRISLEYDASLTRNATQAFEAKTGNCLSLVLMTSALAKKLGLQVDYRHVLLDTLWQQADQLVLATGHVNIALGRYRQAYMYRSDDNDALVIDFLPPPEAIKYPSFSISEARILAMYFNNRAAESIQQARLNDAYWYAKSAIEQDPGFLPALNTLGVIYQRGQHYQLASQIYRQVLALAPDYLPTLSNLQDNLNRSGDSAGARQIQAQLTQLHYQEPFRHFQTGKALYQQASFTAARNAFQEQLSITPQHTESYHWLAMTYLQLGDTAKANQQLVLARESATTVQTRQRFDLKLQALRAALH</sequence>
<dbReference type="Proteomes" id="UP000612361">
    <property type="component" value="Unassembled WGS sequence"/>
</dbReference>
<accession>A0A923I9W1</accession>
<reference evidence="5" key="1">
    <citation type="submission" date="2020-08" db="EMBL/GenBank/DDBJ databases">
        <title>Novel species isolated from subtropical streams in China.</title>
        <authorList>
            <person name="Lu H."/>
        </authorList>
    </citation>
    <scope>NUCLEOTIDE SEQUENCE</scope>
    <source>
        <strain evidence="5">CY7W</strain>
    </source>
</reference>
<dbReference type="EMBL" id="JACOGG010000013">
    <property type="protein sequence ID" value="MBC3936238.1"/>
    <property type="molecule type" value="Genomic_DNA"/>
</dbReference>
<evidence type="ECO:0000313" key="6">
    <source>
        <dbReference type="Proteomes" id="UP000612361"/>
    </source>
</evidence>
<dbReference type="InterPro" id="IPR011990">
    <property type="entry name" value="TPR-like_helical_dom_sf"/>
</dbReference>
<gene>
    <name evidence="5" type="ORF">H8K47_12760</name>
</gene>
<dbReference type="InterPro" id="IPR051012">
    <property type="entry name" value="CellSynth/LPSAsmb/PSIAsmb"/>
</dbReference>
<dbReference type="AlphaFoldDB" id="A0A923I9W1"/>
<dbReference type="Gene3D" id="1.25.40.10">
    <property type="entry name" value="Tetratricopeptide repeat domain"/>
    <property type="match status" value="2"/>
</dbReference>
<keyword evidence="4" id="KW-0732">Signal</keyword>
<dbReference type="InterPro" id="IPR019734">
    <property type="entry name" value="TPR_rpt"/>
</dbReference>
<feature type="repeat" description="TPR" evidence="3">
    <location>
        <begin position="230"/>
        <end position="263"/>
    </location>
</feature>
<dbReference type="PANTHER" id="PTHR45586">
    <property type="entry name" value="TPR REPEAT-CONTAINING PROTEIN PA4667"/>
    <property type="match status" value="1"/>
</dbReference>
<name>A0A923I9W1_9BURK</name>
<dbReference type="RefSeq" id="WP_186881800.1">
    <property type="nucleotide sequence ID" value="NZ_JACOGG010000013.1"/>
</dbReference>
<evidence type="ECO:0000256" key="3">
    <source>
        <dbReference type="PROSITE-ProRule" id="PRU00339"/>
    </source>
</evidence>
<dbReference type="SMART" id="SM00028">
    <property type="entry name" value="TPR"/>
    <property type="match status" value="3"/>
</dbReference>
<dbReference type="PROSITE" id="PS50005">
    <property type="entry name" value="TPR"/>
    <property type="match status" value="1"/>
</dbReference>
<dbReference type="SUPFAM" id="SSF48452">
    <property type="entry name" value="TPR-like"/>
    <property type="match status" value="1"/>
</dbReference>
<evidence type="ECO:0000313" key="5">
    <source>
        <dbReference type="EMBL" id="MBC3936238.1"/>
    </source>
</evidence>
<evidence type="ECO:0000256" key="1">
    <source>
        <dbReference type="ARBA" id="ARBA00022737"/>
    </source>
</evidence>
<protein>
    <submittedName>
        <fullName evidence="5">Lipoprotein</fullName>
    </submittedName>
</protein>
<proteinExistence type="predicted"/>
<evidence type="ECO:0000256" key="2">
    <source>
        <dbReference type="ARBA" id="ARBA00022803"/>
    </source>
</evidence>
<comment type="caution">
    <text evidence="5">The sequence shown here is derived from an EMBL/GenBank/DDBJ whole genome shotgun (WGS) entry which is preliminary data.</text>
</comment>
<keyword evidence="2 3" id="KW-0802">TPR repeat</keyword>
<feature type="chain" id="PRO_5037367967" evidence="4">
    <location>
        <begin position="27"/>
        <end position="383"/>
    </location>
</feature>
<feature type="signal peptide" evidence="4">
    <location>
        <begin position="1"/>
        <end position="26"/>
    </location>
</feature>
<dbReference type="PANTHER" id="PTHR45586:SF1">
    <property type="entry name" value="LIPOPOLYSACCHARIDE ASSEMBLY PROTEIN B"/>
    <property type="match status" value="1"/>
</dbReference>
<keyword evidence="6" id="KW-1185">Reference proteome</keyword>
<dbReference type="Pfam" id="PF13181">
    <property type="entry name" value="TPR_8"/>
    <property type="match status" value="2"/>
</dbReference>
<organism evidence="5 6">
    <name type="scientific">Undibacterium rugosum</name>
    <dbReference type="NCBI Taxonomy" id="2762291"/>
    <lineage>
        <taxon>Bacteria</taxon>
        <taxon>Pseudomonadati</taxon>
        <taxon>Pseudomonadota</taxon>
        <taxon>Betaproteobacteria</taxon>
        <taxon>Burkholderiales</taxon>
        <taxon>Oxalobacteraceae</taxon>
        <taxon>Undibacterium</taxon>
    </lineage>
</organism>
<evidence type="ECO:0000256" key="4">
    <source>
        <dbReference type="SAM" id="SignalP"/>
    </source>
</evidence>